<feature type="compositionally biased region" description="Low complexity" evidence="1">
    <location>
        <begin position="246"/>
        <end position="258"/>
    </location>
</feature>
<sequence length="543" mass="62563">MSRPLLCQFEKDCKQSPQSIHITTNKLTCEYHRTNSRESEQDFIPLISSDSLDDKFKETESAIKVLEEMLNKVDFGDLTNTIKRSIEQFKKKLKKAADNYFDVLLHKKYAKLISIKSDLDQIKTLMTNKGFWSTLTDEFFWYQIHSPHPQNPNEESKAPPFIPESQEPSTTSSRASTFSREEEGPNRQILSPRNNEIPAAMSLTTISQADSHNEETKEETKNEDNEPPLPEMDRPNTQIFGEQRIRNTTITTNQNRNRAGTEMRKNLTAVESSVYNTEDIVQLANESEEKSMIIKAFKIQEKLLNIKAPITHLEYDQIYEDTLIGSTSDFSRTKSLAFNFEDANDQAVIESIRSKVLPECKDLRLTNHTLKNKWFVSFIKTSFPVIVNNLTFNENSENLTLLDDYLSALTLVSKRVKDSIDVYNCLIKDASMKVFLSINCYKQKIGFFDCAIDIQNPSDFSYALECSQIKELYLNYCGNKRNSDWGTHPDRFIALVKGLSTAPDFVKSLEVIWIYDSGMEEREVREVLDRYGFQNVRILVHSP</sequence>
<feature type="compositionally biased region" description="Basic and acidic residues" evidence="1">
    <location>
        <begin position="211"/>
        <end position="224"/>
    </location>
</feature>
<evidence type="ECO:0000313" key="2">
    <source>
        <dbReference type="EMBL" id="CAI2362965.1"/>
    </source>
</evidence>
<accession>A0AAD1U5W3</accession>
<dbReference type="EMBL" id="CAMPGE010004122">
    <property type="protein sequence ID" value="CAI2362965.1"/>
    <property type="molecule type" value="Genomic_DNA"/>
</dbReference>
<protein>
    <submittedName>
        <fullName evidence="2">Uncharacterized protein</fullName>
    </submittedName>
</protein>
<feature type="compositionally biased region" description="Low complexity" evidence="1">
    <location>
        <begin position="169"/>
        <end position="178"/>
    </location>
</feature>
<keyword evidence="3" id="KW-1185">Reference proteome</keyword>
<feature type="region of interest" description="Disordered" evidence="1">
    <location>
        <begin position="146"/>
        <end position="260"/>
    </location>
</feature>
<comment type="caution">
    <text evidence="2">The sequence shown here is derived from an EMBL/GenBank/DDBJ whole genome shotgun (WGS) entry which is preliminary data.</text>
</comment>
<evidence type="ECO:0000256" key="1">
    <source>
        <dbReference type="SAM" id="MobiDB-lite"/>
    </source>
</evidence>
<proteinExistence type="predicted"/>
<reference evidence="2" key="1">
    <citation type="submission" date="2023-07" db="EMBL/GenBank/DDBJ databases">
        <authorList>
            <consortium name="AG Swart"/>
            <person name="Singh M."/>
            <person name="Singh A."/>
            <person name="Seah K."/>
            <person name="Emmerich C."/>
        </authorList>
    </citation>
    <scope>NUCLEOTIDE SEQUENCE</scope>
    <source>
        <strain evidence="2">DP1</strain>
    </source>
</reference>
<gene>
    <name evidence="2" type="ORF">ECRASSUSDP1_LOCUS4295</name>
</gene>
<dbReference type="Proteomes" id="UP001295684">
    <property type="component" value="Unassembled WGS sequence"/>
</dbReference>
<name>A0AAD1U5W3_EUPCR</name>
<organism evidence="2 3">
    <name type="scientific">Euplotes crassus</name>
    <dbReference type="NCBI Taxonomy" id="5936"/>
    <lineage>
        <taxon>Eukaryota</taxon>
        <taxon>Sar</taxon>
        <taxon>Alveolata</taxon>
        <taxon>Ciliophora</taxon>
        <taxon>Intramacronucleata</taxon>
        <taxon>Spirotrichea</taxon>
        <taxon>Hypotrichia</taxon>
        <taxon>Euplotida</taxon>
        <taxon>Euplotidae</taxon>
        <taxon>Moneuplotes</taxon>
    </lineage>
</organism>
<evidence type="ECO:0000313" key="3">
    <source>
        <dbReference type="Proteomes" id="UP001295684"/>
    </source>
</evidence>
<dbReference type="AlphaFoldDB" id="A0AAD1U5W3"/>